<dbReference type="InterPro" id="IPR056825">
    <property type="entry name" value="Agd3_C"/>
</dbReference>
<proteinExistence type="predicted"/>
<dbReference type="Pfam" id="PF25117">
    <property type="entry name" value="Agd3_C"/>
    <property type="match status" value="1"/>
</dbReference>
<dbReference type="Pfam" id="PF25115">
    <property type="entry name" value="Agd3_CE"/>
    <property type="match status" value="1"/>
</dbReference>
<dbReference type="Pfam" id="PF25116">
    <property type="entry name" value="CBM87_Agd3"/>
    <property type="match status" value="1"/>
</dbReference>
<accession>A0AAJ0B9E9</accession>
<reference evidence="5" key="1">
    <citation type="submission" date="2023-06" db="EMBL/GenBank/DDBJ databases">
        <title>Genome-scale phylogeny and comparative genomics of the fungal order Sordariales.</title>
        <authorList>
            <consortium name="Lawrence Berkeley National Laboratory"/>
            <person name="Hensen N."/>
            <person name="Bonometti L."/>
            <person name="Westerberg I."/>
            <person name="Brannstrom I.O."/>
            <person name="Guillou S."/>
            <person name="Cros-Aarteil S."/>
            <person name="Calhoun S."/>
            <person name="Haridas S."/>
            <person name="Kuo A."/>
            <person name="Mondo S."/>
            <person name="Pangilinan J."/>
            <person name="Riley R."/>
            <person name="Labutti K."/>
            <person name="Andreopoulos B."/>
            <person name="Lipzen A."/>
            <person name="Chen C."/>
            <person name="Yanf M."/>
            <person name="Daum C."/>
            <person name="Ng V."/>
            <person name="Clum A."/>
            <person name="Steindorff A."/>
            <person name="Ohm R."/>
            <person name="Martin F."/>
            <person name="Silar P."/>
            <person name="Natvig D."/>
            <person name="Lalanne C."/>
            <person name="Gautier V."/>
            <person name="Ament-Velasquez S.L."/>
            <person name="Kruys A."/>
            <person name="Hutchinson M.I."/>
            <person name="Powell A.J."/>
            <person name="Barry K."/>
            <person name="Miller A.N."/>
            <person name="Grigoriev I.V."/>
            <person name="Debuchy R."/>
            <person name="Gladieux P."/>
            <person name="Thoren M.H."/>
            <person name="Johannesson H."/>
        </authorList>
    </citation>
    <scope>NUCLEOTIDE SEQUENCE</scope>
    <source>
        <strain evidence="5">PSN4</strain>
    </source>
</reference>
<evidence type="ECO:0000256" key="1">
    <source>
        <dbReference type="SAM" id="SignalP"/>
    </source>
</evidence>
<organism evidence="5 6">
    <name type="scientific">Echria macrotheca</name>
    <dbReference type="NCBI Taxonomy" id="438768"/>
    <lineage>
        <taxon>Eukaryota</taxon>
        <taxon>Fungi</taxon>
        <taxon>Dikarya</taxon>
        <taxon>Ascomycota</taxon>
        <taxon>Pezizomycotina</taxon>
        <taxon>Sordariomycetes</taxon>
        <taxon>Sordariomycetidae</taxon>
        <taxon>Sordariales</taxon>
        <taxon>Schizotheciaceae</taxon>
        <taxon>Echria</taxon>
    </lineage>
</organism>
<dbReference type="InterPro" id="IPR056827">
    <property type="entry name" value="CBM87_Agd3"/>
</dbReference>
<feature type="domain" description="Agd3 C-terminal" evidence="4">
    <location>
        <begin position="638"/>
        <end position="704"/>
    </location>
</feature>
<feature type="signal peptide" evidence="1">
    <location>
        <begin position="1"/>
        <end position="22"/>
    </location>
</feature>
<name>A0AAJ0B9E9_9PEZI</name>
<comment type="caution">
    <text evidence="5">The sequence shown here is derived from an EMBL/GenBank/DDBJ whole genome shotgun (WGS) entry which is preliminary data.</text>
</comment>
<evidence type="ECO:0000259" key="2">
    <source>
        <dbReference type="Pfam" id="PF25115"/>
    </source>
</evidence>
<evidence type="ECO:0000313" key="6">
    <source>
        <dbReference type="Proteomes" id="UP001239445"/>
    </source>
</evidence>
<keyword evidence="6" id="KW-1185">Reference proteome</keyword>
<dbReference type="PANTHER" id="PTHR31002">
    <property type="entry name" value="SERIPAUPERIN"/>
    <property type="match status" value="1"/>
</dbReference>
<evidence type="ECO:0000313" key="5">
    <source>
        <dbReference type="EMBL" id="KAK1753917.1"/>
    </source>
</evidence>
<dbReference type="AlphaFoldDB" id="A0AAJ0B9E9"/>
<dbReference type="InterPro" id="IPR056826">
    <property type="entry name" value="Agd3_CE"/>
</dbReference>
<dbReference type="Proteomes" id="UP001239445">
    <property type="component" value="Unassembled WGS sequence"/>
</dbReference>
<keyword evidence="1" id="KW-0732">Signal</keyword>
<dbReference type="EMBL" id="MU839836">
    <property type="protein sequence ID" value="KAK1753917.1"/>
    <property type="molecule type" value="Genomic_DNA"/>
</dbReference>
<protein>
    <submittedName>
        <fullName evidence="5">Extracellular serine-rich</fullName>
    </submittedName>
</protein>
<feature type="domain" description="Agd3 CBM87" evidence="3">
    <location>
        <begin position="26"/>
        <end position="242"/>
    </location>
</feature>
<gene>
    <name evidence="5" type="ORF">QBC47DRAFT_32184</name>
</gene>
<feature type="chain" id="PRO_5042483222" evidence="1">
    <location>
        <begin position="23"/>
        <end position="706"/>
    </location>
</feature>
<dbReference type="InterPro" id="IPR050788">
    <property type="entry name" value="Yeast_SRP1/TIP1_CWP"/>
</dbReference>
<dbReference type="PANTHER" id="PTHR31002:SF34">
    <property type="entry name" value="CELL WALL PROTEIN CWP1-RELATED"/>
    <property type="match status" value="1"/>
</dbReference>
<evidence type="ECO:0000259" key="4">
    <source>
        <dbReference type="Pfam" id="PF25117"/>
    </source>
</evidence>
<feature type="domain" description="Agd3 deacetylase" evidence="2">
    <location>
        <begin position="256"/>
        <end position="634"/>
    </location>
</feature>
<evidence type="ECO:0000259" key="3">
    <source>
        <dbReference type="Pfam" id="PF25116"/>
    </source>
</evidence>
<sequence length="706" mass="76613">MFSRHSLCIGALLAFSASQVYAAISVANTILVFARDAASANSATSGLQGYGIPYQVVIVPQGGTALPTLNTSATDGNYGGIIVLSEVAYQYAAGWSSALTAAQWQTLYGYQTTFGVRMVRLDAFPSTDLGVTTASSEGGCCNATVEQLVSITDNSRFPTANIKTGAGLSTLGLWHYPAVVTNSSIAQPIAKFAPDSAGTMTADTTAAIINNFGGRQQMVWFIGWATDWSQTSNFLQHAYIHWLTRGLFVGKRKVYLNTQVDDMHLETDMYLPNGTTFRIRTSDLETHKAWQAEINSRLPSGSRYVIEVGHNGNGDIEEATDLPAGAANCNPDYAVEYNSPPDTPLEFQKPLGTGTDLWPAEFTNYTWSLACAKLDSIATWFSNNLDTFAAVSHTFTHEELNNATYHDAAREIYFNIAWLKQIGLWGSSRFSPTGLIPPGITGLHNGDAIRAWMDNGIRIAVGDNTRPVLRNQVCRFELSVLALILRQVNSFWPLITTVEANGYAGLVVVPRWATTIYYNCAFQNCTLLEWINTSAGSGTFTNLLDNARAVNTRYLLGLHPDPYMFHQANLRSGDVDFITIGSQSGRLSLLQIWVETITQEMVRLTDWPISSLKLDDIGTLFLNRMQLDGCNPNLRYNYADDGRSIVSVTVTANGNSCGVPVPVTVPSSATSSGSSTVDKVGSEPAIYWTTLSGSAVTLVLSEAVPV</sequence>